<reference evidence="1 2" key="1">
    <citation type="submission" date="2010-02" db="EMBL/GenBank/DDBJ databases">
        <authorList>
            <person name="Weinstock G."/>
            <person name="Sodergren E."/>
            <person name="Clifton S."/>
            <person name="Fulton L."/>
            <person name="Fulton B."/>
            <person name="Courtney L."/>
            <person name="Fronick C."/>
            <person name="Harrison M."/>
            <person name="Strong C."/>
            <person name="Farmer C."/>
            <person name="Delahaunty K."/>
            <person name="Markovic C."/>
            <person name="Hall O."/>
            <person name="Minx P."/>
            <person name="Tomlinson C."/>
            <person name="Mitreva M."/>
            <person name="Nelson J."/>
            <person name="Hou S."/>
            <person name="Wollam A."/>
            <person name="Pepin K.H."/>
            <person name="Johnson M."/>
            <person name="Bhonagiri V."/>
            <person name="Zhang X."/>
            <person name="Suruliraj S."/>
            <person name="Warren W."/>
            <person name="Chinwalla A."/>
            <person name="Mardis E.R."/>
            <person name="Wilson R.K."/>
        </authorList>
    </citation>
    <scope>NUCLEOTIDE SEQUENCE [LARGE SCALE GENOMIC DNA]</scope>
    <source>
        <strain evidence="1 2">ATCC 23685</strain>
    </source>
</reference>
<protein>
    <submittedName>
        <fullName evidence="1">Uncharacterized protein</fullName>
    </submittedName>
</protein>
<proteinExistence type="predicted"/>
<comment type="caution">
    <text evidence="1">The sequence shown here is derived from an EMBL/GenBank/DDBJ whole genome shotgun (WGS) entry which is preliminary data.</text>
</comment>
<evidence type="ECO:0000313" key="1">
    <source>
        <dbReference type="EMBL" id="EFE22862.1"/>
    </source>
</evidence>
<evidence type="ECO:0000313" key="2">
    <source>
        <dbReference type="Proteomes" id="UP000003692"/>
    </source>
</evidence>
<dbReference type="EMBL" id="ADGK01000166">
    <property type="protein sequence ID" value="EFE22862.1"/>
    <property type="molecule type" value="Genomic_DNA"/>
</dbReference>
<sequence length="45" mass="5366">MLQNFPDVARRLGGQLVDFFGWCVKLNLLRWQKCKVLFLCRLIEP</sequence>
<dbReference type="AlphaFoldDB" id="D4F5U1"/>
<accession>D4F5U1</accession>
<dbReference type="HOGENOM" id="CLU_3199161_0_0_6"/>
<organism evidence="1 2">
    <name type="scientific">Edwardsiella tarda ATCC 23685</name>
    <dbReference type="NCBI Taxonomy" id="500638"/>
    <lineage>
        <taxon>Bacteria</taxon>
        <taxon>Pseudomonadati</taxon>
        <taxon>Pseudomonadota</taxon>
        <taxon>Gammaproteobacteria</taxon>
        <taxon>Enterobacterales</taxon>
        <taxon>Hafniaceae</taxon>
        <taxon>Edwardsiella</taxon>
    </lineage>
</organism>
<name>D4F5U1_EDWTA</name>
<gene>
    <name evidence="1" type="ORF">EDWATA_02119</name>
</gene>
<dbReference type="Proteomes" id="UP000003692">
    <property type="component" value="Unassembled WGS sequence"/>
</dbReference>